<keyword evidence="3" id="KW-0804">Transcription</keyword>
<dbReference type="InterPro" id="IPR050204">
    <property type="entry name" value="AraC_XylS_family_regulators"/>
</dbReference>
<evidence type="ECO:0000259" key="4">
    <source>
        <dbReference type="PROSITE" id="PS01124"/>
    </source>
</evidence>
<accession>A0ABY3ZCN3</accession>
<evidence type="ECO:0000256" key="2">
    <source>
        <dbReference type="ARBA" id="ARBA00023125"/>
    </source>
</evidence>
<dbReference type="InterPro" id="IPR020449">
    <property type="entry name" value="Tscrpt_reg_AraC-type_HTH"/>
</dbReference>
<dbReference type="PRINTS" id="PR00032">
    <property type="entry name" value="HTHARAC"/>
</dbReference>
<evidence type="ECO:0000256" key="3">
    <source>
        <dbReference type="ARBA" id="ARBA00023163"/>
    </source>
</evidence>
<gene>
    <name evidence="5" type="primary">feaR</name>
    <name evidence="5" type="ORF">SRIMR7_38470</name>
</gene>
<keyword evidence="6" id="KW-1185">Reference proteome</keyword>
<reference evidence="5 6" key="1">
    <citation type="submission" date="2022-03" db="EMBL/GenBank/DDBJ databases">
        <title>Complete genome of Streptomyces rimosus ssp. rimosus R7 (=ATCC 10970).</title>
        <authorList>
            <person name="Beganovic S."/>
            <person name="Ruckert C."/>
            <person name="Busche T."/>
            <person name="Kalinowski J."/>
            <person name="Wittmann C."/>
        </authorList>
    </citation>
    <scope>NUCLEOTIDE SEQUENCE [LARGE SCALE GENOMIC DNA]</scope>
    <source>
        <strain evidence="5 6">R7</strain>
    </source>
</reference>
<dbReference type="EMBL" id="CP094298">
    <property type="protein sequence ID" value="UNZ08060.1"/>
    <property type="molecule type" value="Genomic_DNA"/>
</dbReference>
<keyword evidence="2" id="KW-0238">DNA-binding</keyword>
<evidence type="ECO:0000313" key="6">
    <source>
        <dbReference type="Proteomes" id="UP000829494"/>
    </source>
</evidence>
<evidence type="ECO:0000256" key="1">
    <source>
        <dbReference type="ARBA" id="ARBA00023015"/>
    </source>
</evidence>
<dbReference type="Pfam" id="PF14525">
    <property type="entry name" value="AraC_binding_2"/>
    <property type="match status" value="1"/>
</dbReference>
<dbReference type="Proteomes" id="UP000829494">
    <property type="component" value="Chromosome"/>
</dbReference>
<sequence length="338" mass="36746">MPGRPAAFSRISTRSVAPADRVDLWEDYNRRALVGLTCSPYSEDGLLATQTNTGLGSLRLADIAGNEHVIERSPRTCRAAPKDSVFATLLVSGRAVFFHGGGCFTLGAGDLVLYDTRRSYLLGFPTAMRQLLVDMPREVFAERCLPGGVPAPLVFGRGAPDEAPLLRCLETVLADRFGRPGTGDAAAERTVLELVRSLAVLRGDGGRGGGEPGTRLLLAKQHIDRHLADPRLGPEHVANALGISTRQLGRDFRRAGPSPSRYILERRLERARQDLADPASARLTVADIAHRWGFAGQLHFTRVFRDRFGRTPGEIRPAVMGPGRADRAVVRQSSRDTL</sequence>
<feature type="domain" description="HTH araC/xylS-type" evidence="4">
    <location>
        <begin position="217"/>
        <end position="318"/>
    </location>
</feature>
<protein>
    <submittedName>
        <fullName evidence="5">Transcriptional activator FeaR</fullName>
    </submittedName>
</protein>
<dbReference type="PANTHER" id="PTHR46796">
    <property type="entry name" value="HTH-TYPE TRANSCRIPTIONAL ACTIVATOR RHAS-RELATED"/>
    <property type="match status" value="1"/>
</dbReference>
<dbReference type="InterPro" id="IPR018060">
    <property type="entry name" value="HTH_AraC"/>
</dbReference>
<dbReference type="PROSITE" id="PS01124">
    <property type="entry name" value="HTH_ARAC_FAMILY_2"/>
    <property type="match status" value="1"/>
</dbReference>
<organism evidence="5 6">
    <name type="scientific">Streptomyces rimosus subsp. rimosus</name>
    <dbReference type="NCBI Taxonomy" id="132474"/>
    <lineage>
        <taxon>Bacteria</taxon>
        <taxon>Bacillati</taxon>
        <taxon>Actinomycetota</taxon>
        <taxon>Actinomycetes</taxon>
        <taxon>Kitasatosporales</taxon>
        <taxon>Streptomycetaceae</taxon>
        <taxon>Streptomyces</taxon>
    </lineage>
</organism>
<dbReference type="SUPFAM" id="SSF46689">
    <property type="entry name" value="Homeodomain-like"/>
    <property type="match status" value="1"/>
</dbReference>
<evidence type="ECO:0000313" key="5">
    <source>
        <dbReference type="EMBL" id="UNZ08060.1"/>
    </source>
</evidence>
<dbReference type="Gene3D" id="1.10.10.60">
    <property type="entry name" value="Homeodomain-like"/>
    <property type="match status" value="1"/>
</dbReference>
<name>A0ABY3ZCN3_STRRM</name>
<dbReference type="RefSeq" id="WP_003987350.1">
    <property type="nucleotide sequence ID" value="NZ_CP043497.1"/>
</dbReference>
<dbReference type="PANTHER" id="PTHR46796:SF6">
    <property type="entry name" value="ARAC SUBFAMILY"/>
    <property type="match status" value="1"/>
</dbReference>
<dbReference type="GeneID" id="66852794"/>
<dbReference type="Pfam" id="PF12833">
    <property type="entry name" value="HTH_18"/>
    <property type="match status" value="1"/>
</dbReference>
<dbReference type="InterPro" id="IPR035418">
    <property type="entry name" value="AraC-bd_2"/>
</dbReference>
<dbReference type="PROSITE" id="PS00041">
    <property type="entry name" value="HTH_ARAC_FAMILY_1"/>
    <property type="match status" value="1"/>
</dbReference>
<dbReference type="InterPro" id="IPR009057">
    <property type="entry name" value="Homeodomain-like_sf"/>
</dbReference>
<proteinExistence type="predicted"/>
<dbReference type="SMART" id="SM00342">
    <property type="entry name" value="HTH_ARAC"/>
    <property type="match status" value="1"/>
</dbReference>
<dbReference type="InterPro" id="IPR018062">
    <property type="entry name" value="HTH_AraC-typ_CS"/>
</dbReference>
<keyword evidence="1" id="KW-0805">Transcription regulation</keyword>